<dbReference type="GO" id="GO:0005737">
    <property type="term" value="C:cytoplasm"/>
    <property type="evidence" value="ECO:0007669"/>
    <property type="project" value="TreeGrafter"/>
</dbReference>
<dbReference type="GO" id="GO:0019464">
    <property type="term" value="P:glycine decarboxylation via glycine cleavage system"/>
    <property type="evidence" value="ECO:0007669"/>
    <property type="project" value="UniProtKB-UniRule"/>
</dbReference>
<evidence type="ECO:0000313" key="6">
    <source>
        <dbReference type="EMBL" id="QTA88937.1"/>
    </source>
</evidence>
<reference evidence="6" key="1">
    <citation type="journal article" date="2021" name="Microb. Physiol.">
        <title>Proteogenomic Insights into the Physiology of Marine, Sulfate-Reducing, Filamentous Desulfonema limicola and Desulfonema magnum.</title>
        <authorList>
            <person name="Schnaars V."/>
            <person name="Wohlbrand L."/>
            <person name="Scheve S."/>
            <person name="Hinrichs C."/>
            <person name="Reinhardt R."/>
            <person name="Rabus R."/>
        </authorList>
    </citation>
    <scope>NUCLEOTIDE SEQUENCE</scope>
    <source>
        <strain evidence="6">4be13</strain>
    </source>
</reference>
<evidence type="ECO:0000259" key="5">
    <source>
        <dbReference type="PROSITE" id="PS50968"/>
    </source>
</evidence>
<dbReference type="AlphaFoldDB" id="A0A975BPA4"/>
<dbReference type="GO" id="GO:0009249">
    <property type="term" value="P:protein lipoylation"/>
    <property type="evidence" value="ECO:0007669"/>
    <property type="project" value="TreeGrafter"/>
</dbReference>
<dbReference type="Proteomes" id="UP000663722">
    <property type="component" value="Chromosome"/>
</dbReference>
<dbReference type="InterPro" id="IPR002930">
    <property type="entry name" value="GCV_H"/>
</dbReference>
<dbReference type="PANTHER" id="PTHR11715:SF3">
    <property type="entry name" value="GLYCINE CLEAVAGE SYSTEM H PROTEIN-RELATED"/>
    <property type="match status" value="1"/>
</dbReference>
<dbReference type="InterPro" id="IPR033753">
    <property type="entry name" value="GCV_H/Fam206"/>
</dbReference>
<protein>
    <recommendedName>
        <fullName evidence="3">Glycine cleavage system H protein</fullName>
    </recommendedName>
</protein>
<evidence type="ECO:0000256" key="1">
    <source>
        <dbReference type="ARBA" id="ARBA00009249"/>
    </source>
</evidence>
<dbReference type="KEGG" id="dmm:dnm_049840"/>
<evidence type="ECO:0000256" key="2">
    <source>
        <dbReference type="ARBA" id="ARBA00022823"/>
    </source>
</evidence>
<dbReference type="PROSITE" id="PS50968">
    <property type="entry name" value="BIOTINYL_LIPOYL"/>
    <property type="match status" value="1"/>
</dbReference>
<dbReference type="InterPro" id="IPR011053">
    <property type="entry name" value="Single_hybrid_motif"/>
</dbReference>
<name>A0A975BPA4_9BACT</name>
<dbReference type="InterPro" id="IPR017453">
    <property type="entry name" value="GCV_H_sub"/>
</dbReference>
<dbReference type="RefSeq" id="WP_337833606.1">
    <property type="nucleotide sequence ID" value="NZ_CP061800.1"/>
</dbReference>
<dbReference type="Pfam" id="PF01597">
    <property type="entry name" value="GCV_H"/>
    <property type="match status" value="1"/>
</dbReference>
<sequence length="169" mass="18790">MKSGREASALHSHAKRGNEIAEGFFPDYDNFKRGEGMKEINELNFPDGLRYTDDHEWAKSDGDKVKIGITDYAQDQLGDIVFVELPELGETFAKGEEFGTVESVKAVSEIYMPVSGEVVSINEELADAPEQVNEDPYGRGWMIEIISDDSAEMDSLKSKADYLGMLRGL</sequence>
<evidence type="ECO:0000256" key="3">
    <source>
        <dbReference type="HAMAP-Rule" id="MF_00272"/>
    </source>
</evidence>
<dbReference type="CDD" id="cd06848">
    <property type="entry name" value="GCS_H"/>
    <property type="match status" value="1"/>
</dbReference>
<comment type="cofactor">
    <cofactor evidence="3">
        <name>(R)-lipoate</name>
        <dbReference type="ChEBI" id="CHEBI:83088"/>
    </cofactor>
    <text evidence="3">Binds 1 lipoyl cofactor covalently.</text>
</comment>
<dbReference type="EMBL" id="CP061800">
    <property type="protein sequence ID" value="QTA88937.1"/>
    <property type="molecule type" value="Genomic_DNA"/>
</dbReference>
<organism evidence="6 7">
    <name type="scientific">Desulfonema magnum</name>
    <dbReference type="NCBI Taxonomy" id="45655"/>
    <lineage>
        <taxon>Bacteria</taxon>
        <taxon>Pseudomonadati</taxon>
        <taxon>Thermodesulfobacteriota</taxon>
        <taxon>Desulfobacteria</taxon>
        <taxon>Desulfobacterales</taxon>
        <taxon>Desulfococcaceae</taxon>
        <taxon>Desulfonema</taxon>
    </lineage>
</organism>
<keyword evidence="2 3" id="KW-0450">Lipoyl</keyword>
<comment type="function">
    <text evidence="3">The glycine cleavage system catalyzes the degradation of glycine. The H protein shuttles the methylamine group of glycine from the P protein to the T protein.</text>
</comment>
<dbReference type="InterPro" id="IPR000089">
    <property type="entry name" value="Biotin_lipoyl"/>
</dbReference>
<dbReference type="SUPFAM" id="SSF51230">
    <property type="entry name" value="Single hybrid motif"/>
    <property type="match status" value="1"/>
</dbReference>
<dbReference type="HAMAP" id="MF_00272">
    <property type="entry name" value="GcvH"/>
    <property type="match status" value="1"/>
</dbReference>
<feature type="domain" description="Lipoyl-binding" evidence="5">
    <location>
        <begin position="64"/>
        <end position="146"/>
    </location>
</feature>
<comment type="similarity">
    <text evidence="1 3">Belongs to the GcvH family.</text>
</comment>
<dbReference type="Gene3D" id="2.40.50.100">
    <property type="match status" value="1"/>
</dbReference>
<dbReference type="GO" id="GO:0005960">
    <property type="term" value="C:glycine cleavage complex"/>
    <property type="evidence" value="ECO:0007669"/>
    <property type="project" value="InterPro"/>
</dbReference>
<evidence type="ECO:0000256" key="4">
    <source>
        <dbReference type="PIRSR" id="PIRSR617453-50"/>
    </source>
</evidence>
<evidence type="ECO:0000313" key="7">
    <source>
        <dbReference type="Proteomes" id="UP000663722"/>
    </source>
</evidence>
<dbReference type="NCBIfam" id="TIGR00527">
    <property type="entry name" value="gcvH"/>
    <property type="match status" value="1"/>
</dbReference>
<dbReference type="PANTHER" id="PTHR11715">
    <property type="entry name" value="GLYCINE CLEAVAGE SYSTEM H PROTEIN"/>
    <property type="match status" value="1"/>
</dbReference>
<feature type="modified residue" description="N6-lipoyllysine" evidence="3 4">
    <location>
        <position position="105"/>
    </location>
</feature>
<accession>A0A975BPA4</accession>
<dbReference type="PROSITE" id="PS00189">
    <property type="entry name" value="LIPOYL"/>
    <property type="match status" value="1"/>
</dbReference>
<dbReference type="InterPro" id="IPR003016">
    <property type="entry name" value="2-oxoA_DH_lipoyl-BS"/>
</dbReference>
<gene>
    <name evidence="3 6" type="primary">gcvH</name>
    <name evidence="6" type="ORF">dnm_049840</name>
</gene>
<proteinExistence type="inferred from homology"/>
<keyword evidence="7" id="KW-1185">Reference proteome</keyword>
<comment type="subunit">
    <text evidence="3">The glycine cleavage system is composed of four proteins: P, T, L and H.</text>
</comment>
<dbReference type="NCBIfam" id="NF002270">
    <property type="entry name" value="PRK01202.1"/>
    <property type="match status" value="1"/>
</dbReference>